<sequence>MYHLGEAKRTHRRRANSTPGTRSKRVIGTRRTIRFQSRRRINLYLLQCVEAGNSRAENPAFLGLGMRVRIDHHWSETGSGLRRRTQSRWPTCPTPNKREPTKCSCNELLVQPECAPSGLCTSATANAGLKASRHFVSGRIRARPALRSRNVPGYGASIWPPGWSSGGARTERPRSRPATSTWAGRFAHRCRSHNRAGIRADRSPRQPSDQVFPNASVGVDSRQGALRFRALGRSR</sequence>
<reference evidence="2 3" key="1">
    <citation type="submission" date="2018-03" db="EMBL/GenBank/DDBJ databases">
        <title>Genomic Encyclopedia of Archaeal and Bacterial Type Strains, Phase II (KMG-II): from individual species to whole genera.</title>
        <authorList>
            <person name="Goeker M."/>
        </authorList>
    </citation>
    <scope>NUCLEOTIDE SEQUENCE [LARGE SCALE GENOMIC DNA]</scope>
    <source>
        <strain evidence="2 3">DSM 29328</strain>
    </source>
</reference>
<comment type="caution">
    <text evidence="2">The sequence shown here is derived from an EMBL/GenBank/DDBJ whole genome shotgun (WGS) entry which is preliminary data.</text>
</comment>
<proteinExistence type="predicted"/>
<feature type="region of interest" description="Disordered" evidence="1">
    <location>
        <begin position="1"/>
        <end position="24"/>
    </location>
</feature>
<name>A0A2T0RYS1_9RHOB</name>
<organism evidence="2 3">
    <name type="scientific">Aliiruegeria haliotis</name>
    <dbReference type="NCBI Taxonomy" id="1280846"/>
    <lineage>
        <taxon>Bacteria</taxon>
        <taxon>Pseudomonadati</taxon>
        <taxon>Pseudomonadota</taxon>
        <taxon>Alphaproteobacteria</taxon>
        <taxon>Rhodobacterales</taxon>
        <taxon>Roseobacteraceae</taxon>
        <taxon>Aliiruegeria</taxon>
    </lineage>
</organism>
<gene>
    <name evidence="2" type="ORF">CLV78_101395</name>
</gene>
<evidence type="ECO:0000313" key="2">
    <source>
        <dbReference type="EMBL" id="PRY26300.1"/>
    </source>
</evidence>
<keyword evidence="3" id="KW-1185">Reference proteome</keyword>
<protein>
    <submittedName>
        <fullName evidence="2">Uncharacterized protein</fullName>
    </submittedName>
</protein>
<feature type="region of interest" description="Disordered" evidence="1">
    <location>
        <begin position="193"/>
        <end position="218"/>
    </location>
</feature>
<accession>A0A2T0RYS1</accession>
<evidence type="ECO:0000313" key="3">
    <source>
        <dbReference type="Proteomes" id="UP000239480"/>
    </source>
</evidence>
<dbReference type="EMBL" id="PVTD01000001">
    <property type="protein sequence ID" value="PRY26300.1"/>
    <property type="molecule type" value="Genomic_DNA"/>
</dbReference>
<dbReference type="AlphaFoldDB" id="A0A2T0RYS1"/>
<dbReference type="Proteomes" id="UP000239480">
    <property type="component" value="Unassembled WGS sequence"/>
</dbReference>
<evidence type="ECO:0000256" key="1">
    <source>
        <dbReference type="SAM" id="MobiDB-lite"/>
    </source>
</evidence>